<dbReference type="EMBL" id="BGPR01249548">
    <property type="protein sequence ID" value="GBM37547.1"/>
    <property type="molecule type" value="Genomic_DNA"/>
</dbReference>
<comment type="caution">
    <text evidence="1">The sequence shown here is derived from an EMBL/GenBank/DDBJ whole genome shotgun (WGS) entry which is preliminary data.</text>
</comment>
<proteinExistence type="predicted"/>
<reference evidence="1 2" key="1">
    <citation type="journal article" date="2019" name="Sci. Rep.">
        <title>Orb-weaving spider Araneus ventricosus genome elucidates the spidroin gene catalogue.</title>
        <authorList>
            <person name="Kono N."/>
            <person name="Nakamura H."/>
            <person name="Ohtoshi R."/>
            <person name="Moran D.A.P."/>
            <person name="Shinohara A."/>
            <person name="Yoshida Y."/>
            <person name="Fujiwara M."/>
            <person name="Mori M."/>
            <person name="Tomita M."/>
            <person name="Arakawa K."/>
        </authorList>
    </citation>
    <scope>NUCLEOTIDE SEQUENCE [LARGE SCALE GENOMIC DNA]</scope>
</reference>
<sequence>YPDYYRIPGSSETRITECTNSEVTYIFKKPVVDEVCDMEVEGNFGYCRAHPDEESAANVTSSLMYLHQDLKNVSMLFMYQFWDHY</sequence>
<dbReference type="Proteomes" id="UP000499080">
    <property type="component" value="Unassembled WGS sequence"/>
</dbReference>
<evidence type="ECO:0000313" key="2">
    <source>
        <dbReference type="Proteomes" id="UP000499080"/>
    </source>
</evidence>
<accession>A0A4Y2F972</accession>
<evidence type="ECO:0000313" key="1">
    <source>
        <dbReference type="EMBL" id="GBM37547.1"/>
    </source>
</evidence>
<protein>
    <submittedName>
        <fullName evidence="1">Uncharacterized protein</fullName>
    </submittedName>
</protein>
<name>A0A4Y2F972_ARAVE</name>
<organism evidence="1 2">
    <name type="scientific">Araneus ventricosus</name>
    <name type="common">Orbweaver spider</name>
    <name type="synonym">Epeira ventricosa</name>
    <dbReference type="NCBI Taxonomy" id="182803"/>
    <lineage>
        <taxon>Eukaryota</taxon>
        <taxon>Metazoa</taxon>
        <taxon>Ecdysozoa</taxon>
        <taxon>Arthropoda</taxon>
        <taxon>Chelicerata</taxon>
        <taxon>Arachnida</taxon>
        <taxon>Araneae</taxon>
        <taxon>Araneomorphae</taxon>
        <taxon>Entelegynae</taxon>
        <taxon>Araneoidea</taxon>
        <taxon>Araneidae</taxon>
        <taxon>Araneus</taxon>
    </lineage>
</organism>
<feature type="non-terminal residue" evidence="1">
    <location>
        <position position="1"/>
    </location>
</feature>
<gene>
    <name evidence="1" type="ORF">AVEN_169050_1</name>
</gene>
<keyword evidence="2" id="KW-1185">Reference proteome</keyword>
<dbReference type="AlphaFoldDB" id="A0A4Y2F972"/>